<dbReference type="GO" id="GO:0003968">
    <property type="term" value="F:RNA-directed RNA polymerase activity"/>
    <property type="evidence" value="ECO:0007669"/>
    <property type="project" value="UniProtKB-KW"/>
</dbReference>
<keyword evidence="6" id="KW-1185">Reference proteome</keyword>
<comment type="caution">
    <text evidence="5">The sequence shown here is derived from an EMBL/GenBank/DDBJ whole genome shotgun (WGS) entry which is preliminary data.</text>
</comment>
<evidence type="ECO:0000313" key="6">
    <source>
        <dbReference type="Proteomes" id="UP000238479"/>
    </source>
</evidence>
<evidence type="ECO:0000259" key="3">
    <source>
        <dbReference type="Pfam" id="PF24823"/>
    </source>
</evidence>
<dbReference type="InterPro" id="IPR057590">
    <property type="entry name" value="PH_RDR1/2-like"/>
</dbReference>
<feature type="domain" description="RDR1/2-like PH-like" evidence="3">
    <location>
        <begin position="137"/>
        <end position="281"/>
    </location>
</feature>
<dbReference type="Pfam" id="PF26252">
    <property type="entry name" value="RdRP_helical"/>
    <property type="match status" value="1"/>
</dbReference>
<dbReference type="Gramene" id="PRQ43735">
    <property type="protein sequence ID" value="PRQ43735"/>
    <property type="gene ID" value="RchiOBHm_Chr3g0471611"/>
</dbReference>
<dbReference type="PANTHER" id="PTHR23079">
    <property type="entry name" value="RNA-DEPENDENT RNA POLYMERASE"/>
    <property type="match status" value="1"/>
</dbReference>
<evidence type="ECO:0000259" key="4">
    <source>
        <dbReference type="Pfam" id="PF26252"/>
    </source>
</evidence>
<sequence>MGPEDATCEEISNHNERLSRTVKVFGFPCTNKDAEETSPDDMSAQLTGTVVKSSVEIITGKESVDFVGLEEVNPKSNRYRYDAVVRFSNTNQANTLIQWAASGILCYGHCRLKAEKYVRDNVPRSKTPNPCMENLTMHFGCQTKDTDFYSLWGADNVSMAHEVDPRRLTFIMEDKLTQYKLQFYDAGIHEFELRCPRVNLEDDDGSSFATYLLMKLKEAPRIFKEVDHGPQFKHPYYRISPDKEWVRATDFTPSYSIGQSSVVCLIIGHTCLPNFLRQFSCPYKQRSDGLRLVQGDSYSIHLDYKLVPIVESLDLPYEIVYKINSLVQRGKLVGPNLDKFFYHLMNLKSQQRWQIEFALDRLGDVRDTCYDPCSWLEDFYSNPVTSKSATSSSHNAAAMVPNILVTPSKVYFNIPKCMSNRVLRIVLQSHPHLIGNFLRVSFVEENMSKLYFNKDDVEIKERILAILRNGLRIAEKKFEFLAFTGSQLRNNSLWMFASTPELTASSIRKKLGNFSHLKNPAKYAARLGLSFGESVEAAHVTCDEYEHVEDIIRGKFVFSDGIGKISESFARKVARACHLSETPSAFQIRYAGYKGVVAIDPDLKEKKLILRDSMRKYQSQITAFDILSHSMYIPYFLNRQLILLMSSRGVEDEVFLEKQRLFIQQLTELSMNPSTNAHDMERYAGERTNTFKELDFFDRLDESFRDQPLKVMRNESRIYIPDGRVMMGCLDETAILEHGQVFVQYSQLESCGFDERSKKEKKSIIVKGNVVIARSPCLHPGDLLVLTAVDIPALHHMVDCVVFSQNGERPNPDKTSGGDLDGDLYHVCWDPTLIPSLPFDAADYPASKSSELNEVKIEDVKKYFVEYMLKDTLGKITNAWYISADLNGEGARSSQCLDLAQLASKAVDSAKSGEDVSLPFFYGTYPDFMEKNPNQTYKSNKVLGKLYRQWKTMVLDES</sequence>
<dbReference type="InterPro" id="IPR058751">
    <property type="entry name" value="RDRP_helical"/>
</dbReference>
<dbReference type="GO" id="GO:0031380">
    <property type="term" value="C:nuclear RNA-directed RNA polymerase complex"/>
    <property type="evidence" value="ECO:0007669"/>
    <property type="project" value="TreeGrafter"/>
</dbReference>
<keyword evidence="1 5" id="KW-0696">RNA-directed RNA polymerase</keyword>
<dbReference type="GO" id="GO:0003723">
    <property type="term" value="F:RNA binding"/>
    <property type="evidence" value="ECO:0007669"/>
    <property type="project" value="UniProtKB-KW"/>
</dbReference>
<dbReference type="STRING" id="74649.A0A2P6RBC9"/>
<organism evidence="5 6">
    <name type="scientific">Rosa chinensis</name>
    <name type="common">China rose</name>
    <dbReference type="NCBI Taxonomy" id="74649"/>
    <lineage>
        <taxon>Eukaryota</taxon>
        <taxon>Viridiplantae</taxon>
        <taxon>Streptophyta</taxon>
        <taxon>Embryophyta</taxon>
        <taxon>Tracheophyta</taxon>
        <taxon>Spermatophyta</taxon>
        <taxon>Magnoliopsida</taxon>
        <taxon>eudicotyledons</taxon>
        <taxon>Gunneridae</taxon>
        <taxon>Pentapetalae</taxon>
        <taxon>rosids</taxon>
        <taxon>fabids</taxon>
        <taxon>Rosales</taxon>
        <taxon>Rosaceae</taxon>
        <taxon>Rosoideae</taxon>
        <taxon>Rosoideae incertae sedis</taxon>
        <taxon>Rosa</taxon>
    </lineage>
</organism>
<comment type="similarity">
    <text evidence="1">Belongs to the RdRP family.</text>
</comment>
<keyword evidence="1" id="KW-0943">RNA-mediated gene silencing</keyword>
<gene>
    <name evidence="5" type="ORF">RchiOBHm_Chr3g0471611</name>
</gene>
<dbReference type="Proteomes" id="UP000238479">
    <property type="component" value="Chromosome 3"/>
</dbReference>
<dbReference type="GO" id="GO:0030422">
    <property type="term" value="P:siRNA processing"/>
    <property type="evidence" value="ECO:0007669"/>
    <property type="project" value="TreeGrafter"/>
</dbReference>
<comment type="catalytic activity">
    <reaction evidence="1">
        <text>RNA(n) + a ribonucleoside 5'-triphosphate = RNA(n+1) + diphosphate</text>
        <dbReference type="Rhea" id="RHEA:21248"/>
        <dbReference type="Rhea" id="RHEA-COMP:14527"/>
        <dbReference type="Rhea" id="RHEA-COMP:17342"/>
        <dbReference type="ChEBI" id="CHEBI:33019"/>
        <dbReference type="ChEBI" id="CHEBI:61557"/>
        <dbReference type="ChEBI" id="CHEBI:140395"/>
        <dbReference type="EC" id="2.7.7.48"/>
    </reaction>
</comment>
<evidence type="ECO:0000256" key="1">
    <source>
        <dbReference type="RuleBase" id="RU363098"/>
    </source>
</evidence>
<dbReference type="Pfam" id="PF24823">
    <property type="entry name" value="PH_RDR2"/>
    <property type="match status" value="1"/>
</dbReference>
<dbReference type="OrthoDB" id="6513042at2759"/>
<dbReference type="AlphaFoldDB" id="A0A2P6RBC9"/>
<dbReference type="EMBL" id="PDCK01000041">
    <property type="protein sequence ID" value="PRQ43735.1"/>
    <property type="molecule type" value="Genomic_DNA"/>
</dbReference>
<evidence type="ECO:0000313" key="5">
    <source>
        <dbReference type="EMBL" id="PRQ43735.1"/>
    </source>
</evidence>
<proteinExistence type="inferred from homology"/>
<dbReference type="InterPro" id="IPR007855">
    <property type="entry name" value="RDRP"/>
</dbReference>
<dbReference type="PANTHER" id="PTHR23079:SF1">
    <property type="entry name" value="RNA-DEPENDENT RNA POLYMERASE 1"/>
    <property type="match status" value="1"/>
</dbReference>
<reference evidence="5 6" key="1">
    <citation type="journal article" date="2018" name="Nat. Genet.">
        <title>The Rosa genome provides new insights in the design of modern roses.</title>
        <authorList>
            <person name="Bendahmane M."/>
        </authorList>
    </citation>
    <scope>NUCLEOTIDE SEQUENCE [LARGE SCALE GENOMIC DNA]</scope>
    <source>
        <strain evidence="6">cv. Old Blush</strain>
    </source>
</reference>
<dbReference type="EC" id="2.7.7.48" evidence="1"/>
<accession>A0A2P6RBC9</accession>
<keyword evidence="1 5" id="KW-0548">Nucleotidyltransferase</keyword>
<comment type="function">
    <text evidence="1">Probably involved in the RNA silencing pathway and required for the generation of small interfering RNAs (siRNAs).</text>
</comment>
<keyword evidence="1 5" id="KW-0808">Transferase</keyword>
<feature type="domain" description="RDRP core" evidence="2">
    <location>
        <begin position="405"/>
        <end position="949"/>
    </location>
</feature>
<protein>
    <recommendedName>
        <fullName evidence="1">RNA-dependent RNA polymerase</fullName>
        <ecNumber evidence="1">2.7.7.48</ecNumber>
    </recommendedName>
</protein>
<keyword evidence="1" id="KW-0694">RNA-binding</keyword>
<dbReference type="InterPro" id="IPR057596">
    <property type="entry name" value="RDRP_core"/>
</dbReference>
<dbReference type="Pfam" id="PF05183">
    <property type="entry name" value="RdRP"/>
    <property type="match status" value="1"/>
</dbReference>
<name>A0A2P6RBC9_ROSCH</name>
<evidence type="ECO:0000259" key="2">
    <source>
        <dbReference type="Pfam" id="PF05183"/>
    </source>
</evidence>
<feature type="domain" description="RDRP helical" evidence="4">
    <location>
        <begin position="309"/>
        <end position="382"/>
    </location>
</feature>